<dbReference type="EMBL" id="LMWY01000001">
    <property type="protein sequence ID" value="KUO06495.1"/>
    <property type="molecule type" value="Genomic_DNA"/>
</dbReference>
<dbReference type="Pfam" id="PF04616">
    <property type="entry name" value="Glyco_hydro_43"/>
    <property type="match status" value="1"/>
</dbReference>
<dbReference type="CDD" id="cd18617">
    <property type="entry name" value="GH43_XynB-like"/>
    <property type="match status" value="1"/>
</dbReference>
<keyword evidence="2 6" id="KW-0378">Hydrolase</keyword>
<dbReference type="AlphaFoldDB" id="A0A101U9G1"/>
<feature type="domain" description="Beta-xylosidase C-terminal Concanavalin A-like" evidence="7">
    <location>
        <begin position="323"/>
        <end position="512"/>
    </location>
</feature>
<accession>A0A101U9G1</accession>
<dbReference type="InterPro" id="IPR023296">
    <property type="entry name" value="Glyco_hydro_beta-prop_sf"/>
</dbReference>
<evidence type="ECO:0000256" key="3">
    <source>
        <dbReference type="ARBA" id="ARBA00023295"/>
    </source>
</evidence>
<evidence type="ECO:0000256" key="4">
    <source>
        <dbReference type="PIRSR" id="PIRSR606710-1"/>
    </source>
</evidence>
<dbReference type="InterPro" id="IPR041542">
    <property type="entry name" value="GH43_C2"/>
</dbReference>
<evidence type="ECO:0000256" key="6">
    <source>
        <dbReference type="RuleBase" id="RU361187"/>
    </source>
</evidence>
<protein>
    <submittedName>
        <fullName evidence="8">Glycoside hydrolase</fullName>
    </submittedName>
</protein>
<dbReference type="RefSeq" id="WP_062715903.1">
    <property type="nucleotide sequence ID" value="NZ_KQ948924.1"/>
</dbReference>
<dbReference type="Gene3D" id="2.60.120.200">
    <property type="match status" value="1"/>
</dbReference>
<feature type="site" description="Important for catalytic activity, responsible for pKa modulation of the active site Glu and correct orientation of both the proton donor and substrate" evidence="5">
    <location>
        <position position="143"/>
    </location>
</feature>
<feature type="active site" description="Proton acceptor" evidence="4">
    <location>
        <position position="34"/>
    </location>
</feature>
<dbReference type="OrthoDB" id="9801455at2"/>
<name>A0A101U9G1_9ACTN</name>
<keyword evidence="9" id="KW-1185">Reference proteome</keyword>
<evidence type="ECO:0000256" key="5">
    <source>
        <dbReference type="PIRSR" id="PIRSR606710-2"/>
    </source>
</evidence>
<dbReference type="InterPro" id="IPR013320">
    <property type="entry name" value="ConA-like_dom_sf"/>
</dbReference>
<dbReference type="Pfam" id="PF17851">
    <property type="entry name" value="GH43_C2"/>
    <property type="match status" value="1"/>
</dbReference>
<evidence type="ECO:0000256" key="2">
    <source>
        <dbReference type="ARBA" id="ARBA00022801"/>
    </source>
</evidence>
<dbReference type="GO" id="GO:0005975">
    <property type="term" value="P:carbohydrate metabolic process"/>
    <property type="evidence" value="ECO:0007669"/>
    <property type="project" value="InterPro"/>
</dbReference>
<keyword evidence="3 6" id="KW-0326">Glycosidase</keyword>
<reference evidence="8 9" key="1">
    <citation type="submission" date="2015-10" db="EMBL/GenBank/DDBJ databases">
        <title>Draft genome sequence of Streptomyces caeruleatus NRRL B-24802, type strain for the species Streptomyces caeruleatus.</title>
        <authorList>
            <person name="Ruckert C."/>
            <person name="Winkler A."/>
            <person name="Kalinowski J."/>
            <person name="Kampfer P."/>
            <person name="Glaeser S."/>
        </authorList>
    </citation>
    <scope>NUCLEOTIDE SEQUENCE [LARGE SCALE GENOMIC DNA]</scope>
    <source>
        <strain evidence="8 9">NRRL B-24802</strain>
    </source>
</reference>
<dbReference type="STRING" id="661399.AQJ67_00590"/>
<dbReference type="PANTHER" id="PTHR42812:SF12">
    <property type="entry name" value="BETA-XYLOSIDASE-RELATED"/>
    <property type="match status" value="1"/>
</dbReference>
<dbReference type="Proteomes" id="UP000053429">
    <property type="component" value="Unassembled WGS sequence"/>
</dbReference>
<dbReference type="GO" id="GO:0004553">
    <property type="term" value="F:hydrolase activity, hydrolyzing O-glycosyl compounds"/>
    <property type="evidence" value="ECO:0007669"/>
    <property type="project" value="InterPro"/>
</dbReference>
<proteinExistence type="inferred from homology"/>
<dbReference type="SUPFAM" id="SSF75005">
    <property type="entry name" value="Arabinanase/levansucrase/invertase"/>
    <property type="match status" value="1"/>
</dbReference>
<dbReference type="InterPro" id="IPR006710">
    <property type="entry name" value="Glyco_hydro_43"/>
</dbReference>
<sequence length="516" mass="56098">MRVTTVTTVTSNPQTDTTTINNPNNPVIPGFHPDPSICRAGEEDYYLACSSFEYFPGVPVFHSRDLVHWTQIGNALDRPGQLSLPRGTPSSGGLYAPTLRHHDGRFWLVVTNVSGDGNMLLTATDPAGPWSDPILLPGVHGIDPDLAWDDDGNCWCTVAGVSQYRIDPHTGETLGEPHRLWSGAPGAKAPEAPHLYRIGDYWYLLIAEGGTERCHGISIARGRTPDGPFEPCPANPILTHRGTDHPIQNTGHGDLVQGPDGSWWMVFLGVRPLGGTPGWHILGRETFLAPVTWVDDWPVVGEVALTMAPPPWPLREPAAVPVRDDFDLGDLAPAWISPRSRPARDHTTGERPGWLSLHARGESLDDPEVTFVGRRQRDLSCRARTLADPAEGRGGLAVRLDEQHHYEIEAAPGQVRVLARVGPFRSEVASHPTAPGPVVLRVETTATREVTDARQGPDTVTLGVEDEAGTYVELAALDGRYLSTEVAGGFTGRVVGLYASTGTVHFDWFDYEARTD</sequence>
<comment type="similarity">
    <text evidence="1 6">Belongs to the glycosyl hydrolase 43 family.</text>
</comment>
<comment type="caution">
    <text evidence="8">The sequence shown here is derived from an EMBL/GenBank/DDBJ whole genome shotgun (WGS) entry which is preliminary data.</text>
</comment>
<evidence type="ECO:0000313" key="8">
    <source>
        <dbReference type="EMBL" id="KUO06495.1"/>
    </source>
</evidence>
<dbReference type="Gene3D" id="2.115.10.20">
    <property type="entry name" value="Glycosyl hydrolase domain, family 43"/>
    <property type="match status" value="1"/>
</dbReference>
<dbReference type="InterPro" id="IPR051795">
    <property type="entry name" value="Glycosyl_Hydrlase_43"/>
</dbReference>
<dbReference type="PANTHER" id="PTHR42812">
    <property type="entry name" value="BETA-XYLOSIDASE"/>
    <property type="match status" value="1"/>
</dbReference>
<gene>
    <name evidence="8" type="ORF">AQJ67_00590</name>
</gene>
<evidence type="ECO:0000259" key="7">
    <source>
        <dbReference type="Pfam" id="PF17851"/>
    </source>
</evidence>
<evidence type="ECO:0000256" key="1">
    <source>
        <dbReference type="ARBA" id="ARBA00009865"/>
    </source>
</evidence>
<organism evidence="8 9">
    <name type="scientific">Streptomyces caeruleatus</name>
    <dbReference type="NCBI Taxonomy" id="661399"/>
    <lineage>
        <taxon>Bacteria</taxon>
        <taxon>Bacillati</taxon>
        <taxon>Actinomycetota</taxon>
        <taxon>Actinomycetes</taxon>
        <taxon>Kitasatosporales</taxon>
        <taxon>Streptomycetaceae</taxon>
        <taxon>Streptomyces</taxon>
    </lineage>
</organism>
<feature type="active site" description="Proton donor" evidence="4">
    <location>
        <position position="191"/>
    </location>
</feature>
<evidence type="ECO:0000313" key="9">
    <source>
        <dbReference type="Proteomes" id="UP000053429"/>
    </source>
</evidence>
<dbReference type="SUPFAM" id="SSF49899">
    <property type="entry name" value="Concanavalin A-like lectins/glucanases"/>
    <property type="match status" value="1"/>
</dbReference>